<protein>
    <submittedName>
        <fullName evidence="7">O-antigen translocase</fullName>
    </submittedName>
</protein>
<keyword evidence="2" id="KW-1003">Cell membrane</keyword>
<dbReference type="GO" id="GO:0005886">
    <property type="term" value="C:plasma membrane"/>
    <property type="evidence" value="ECO:0007669"/>
    <property type="project" value="UniProtKB-SubCell"/>
</dbReference>
<keyword evidence="5 6" id="KW-0472">Membrane</keyword>
<evidence type="ECO:0000256" key="3">
    <source>
        <dbReference type="ARBA" id="ARBA00022692"/>
    </source>
</evidence>
<feature type="transmembrane region" description="Helical" evidence="6">
    <location>
        <begin position="355"/>
        <end position="377"/>
    </location>
</feature>
<feature type="transmembrane region" description="Helical" evidence="6">
    <location>
        <begin position="384"/>
        <end position="406"/>
    </location>
</feature>
<name>A0AA41QR21_9HYPH</name>
<evidence type="ECO:0000256" key="2">
    <source>
        <dbReference type="ARBA" id="ARBA00022475"/>
    </source>
</evidence>
<proteinExistence type="predicted"/>
<evidence type="ECO:0000256" key="1">
    <source>
        <dbReference type="ARBA" id="ARBA00004651"/>
    </source>
</evidence>
<sequence length="508" mass="52918">MSDTIAAQEPPASKAPSRSYGQILRSTAVIGLSYLVVTLISVVRMKAVALLLGPAGVGLVGIYYLVVDLAGSVAGMGVASSGVRQISEANGSGDRRRIGRTVAAVKGLSAILAVVGGVALAALAVPVAWATFGSDMQAMAVAILGAAVLFKVLGAAPITVLQGLRLTRHLAMANVASVFAGAMATIALIVWLGEKGIAPALVCGFAATFVAAALYARKADVEPVPAGEAIRDQMRPLLRLGFVFMTSALLTTGAAYLIRIIVLHAEGVHAAGLYQSAWGIASLYAGFVLQAMGTDFYPRVTEVASDNVEVNRLVNEQARVSLLLAGPGVIATIALAPVVLAIFYSSAFTDAQALLRWFCLGMMLRVVAWPMGYIVLAKGAERPFFWTEVAAAVVQVGLAALLVPWIGVDGAGLAFVGLYVWHTVIIYFVARGLSGFRWSRGNMVLSLAYVGATLVTMAGCFFLDFWVATGIGAVLAAATGLYSLREVLSLAPEVVPKALRPLVRKVLG</sequence>
<evidence type="ECO:0000313" key="8">
    <source>
        <dbReference type="Proteomes" id="UP001156140"/>
    </source>
</evidence>
<feature type="transmembrane region" description="Helical" evidence="6">
    <location>
        <begin position="442"/>
        <end position="459"/>
    </location>
</feature>
<dbReference type="InterPro" id="IPR050833">
    <property type="entry name" value="Poly_Biosynth_Transport"/>
</dbReference>
<evidence type="ECO:0000256" key="5">
    <source>
        <dbReference type="ARBA" id="ARBA00023136"/>
    </source>
</evidence>
<dbReference type="AlphaFoldDB" id="A0AA41QR21"/>
<evidence type="ECO:0000256" key="6">
    <source>
        <dbReference type="SAM" id="Phobius"/>
    </source>
</evidence>
<feature type="transmembrane region" description="Helical" evidence="6">
    <location>
        <begin position="237"/>
        <end position="262"/>
    </location>
</feature>
<feature type="transmembrane region" description="Helical" evidence="6">
    <location>
        <begin position="322"/>
        <end position="343"/>
    </location>
</feature>
<dbReference type="Proteomes" id="UP001156140">
    <property type="component" value="Unassembled WGS sequence"/>
</dbReference>
<dbReference type="InterPro" id="IPR044550">
    <property type="entry name" value="WzxE"/>
</dbReference>
<dbReference type="CDD" id="cd13125">
    <property type="entry name" value="MATE_like_10"/>
    <property type="match status" value="1"/>
</dbReference>
<feature type="transmembrane region" description="Helical" evidence="6">
    <location>
        <begin position="268"/>
        <end position="289"/>
    </location>
</feature>
<evidence type="ECO:0000313" key="7">
    <source>
        <dbReference type="EMBL" id="MCI0128763.1"/>
    </source>
</evidence>
<dbReference type="GO" id="GO:0009246">
    <property type="term" value="P:enterobacterial common antigen biosynthetic process"/>
    <property type="evidence" value="ECO:0007669"/>
    <property type="project" value="InterPro"/>
</dbReference>
<keyword evidence="8" id="KW-1185">Reference proteome</keyword>
<feature type="transmembrane region" description="Helical" evidence="6">
    <location>
        <begin position="197"/>
        <end position="216"/>
    </location>
</feature>
<feature type="transmembrane region" description="Helical" evidence="6">
    <location>
        <begin position="170"/>
        <end position="191"/>
    </location>
</feature>
<evidence type="ECO:0000256" key="4">
    <source>
        <dbReference type="ARBA" id="ARBA00022989"/>
    </source>
</evidence>
<dbReference type="PANTHER" id="PTHR30250:SF11">
    <property type="entry name" value="O-ANTIGEN TRANSPORTER-RELATED"/>
    <property type="match status" value="1"/>
</dbReference>
<accession>A0AA41QR21</accession>
<reference evidence="7" key="1">
    <citation type="submission" date="2022-03" db="EMBL/GenBank/DDBJ databases">
        <title>The complete genome sequence of a Methyloterrigena soli.</title>
        <authorList>
            <person name="Zi Z."/>
        </authorList>
    </citation>
    <scope>NUCLEOTIDE SEQUENCE</scope>
    <source>
        <strain evidence="7">M48</strain>
    </source>
</reference>
<feature type="transmembrane region" description="Helical" evidence="6">
    <location>
        <begin position="104"/>
        <end position="132"/>
    </location>
</feature>
<comment type="subcellular location">
    <subcellularLocation>
        <location evidence="1">Cell membrane</location>
        <topology evidence="1">Multi-pass membrane protein</topology>
    </subcellularLocation>
</comment>
<dbReference type="PANTHER" id="PTHR30250">
    <property type="entry name" value="PST FAMILY PREDICTED COLANIC ACID TRANSPORTER"/>
    <property type="match status" value="1"/>
</dbReference>
<keyword evidence="3 6" id="KW-0812">Transmembrane</keyword>
<keyword evidence="4 6" id="KW-1133">Transmembrane helix</keyword>
<comment type="caution">
    <text evidence="7">The sequence shown here is derived from an EMBL/GenBank/DDBJ whole genome shotgun (WGS) entry which is preliminary data.</text>
</comment>
<dbReference type="EMBL" id="JALAZD010000003">
    <property type="protein sequence ID" value="MCI0128763.1"/>
    <property type="molecule type" value="Genomic_DNA"/>
</dbReference>
<feature type="transmembrane region" description="Helical" evidence="6">
    <location>
        <begin position="412"/>
        <end position="430"/>
    </location>
</feature>
<dbReference type="Pfam" id="PF13440">
    <property type="entry name" value="Polysacc_synt_3"/>
    <property type="match status" value="1"/>
</dbReference>
<organism evidence="7 8">
    <name type="scientific">Paradevosia shaoguanensis</name>
    <dbReference type="NCBI Taxonomy" id="1335043"/>
    <lineage>
        <taxon>Bacteria</taxon>
        <taxon>Pseudomonadati</taxon>
        <taxon>Pseudomonadota</taxon>
        <taxon>Alphaproteobacteria</taxon>
        <taxon>Hyphomicrobiales</taxon>
        <taxon>Devosiaceae</taxon>
        <taxon>Paradevosia</taxon>
    </lineage>
</organism>
<feature type="transmembrane region" description="Helical" evidence="6">
    <location>
        <begin position="23"/>
        <end position="42"/>
    </location>
</feature>
<feature type="transmembrane region" description="Helical" evidence="6">
    <location>
        <begin position="138"/>
        <end position="158"/>
    </location>
</feature>
<dbReference type="RefSeq" id="WP_281736846.1">
    <property type="nucleotide sequence ID" value="NZ_JAKETQ010000003.1"/>
</dbReference>
<gene>
    <name evidence="7" type="ORF">ML536_18170</name>
</gene>